<name>A0ABW1TU78_9BURK</name>
<organism evidence="1 2">
    <name type="scientific">Polaromonas aquatica</name>
    <dbReference type="NCBI Taxonomy" id="332657"/>
    <lineage>
        <taxon>Bacteria</taxon>
        <taxon>Pseudomonadati</taxon>
        <taxon>Pseudomonadota</taxon>
        <taxon>Betaproteobacteria</taxon>
        <taxon>Burkholderiales</taxon>
        <taxon>Comamonadaceae</taxon>
        <taxon>Polaromonas</taxon>
    </lineage>
</organism>
<dbReference type="InterPro" id="IPR043991">
    <property type="entry name" value="Gp3-like"/>
</dbReference>
<dbReference type="EMBL" id="JBHSRS010000017">
    <property type="protein sequence ID" value="MFC6281171.1"/>
    <property type="molecule type" value="Genomic_DNA"/>
</dbReference>
<dbReference type="Proteomes" id="UP001596270">
    <property type="component" value="Unassembled WGS sequence"/>
</dbReference>
<dbReference type="RefSeq" id="WP_377412908.1">
    <property type="nucleotide sequence ID" value="NZ_JBHSRS010000017.1"/>
</dbReference>
<dbReference type="Pfam" id="PF18897">
    <property type="entry name" value="Gp3-like"/>
    <property type="match status" value="1"/>
</dbReference>
<proteinExistence type="predicted"/>
<protein>
    <submittedName>
        <fullName evidence="1">Uncharacterized protein</fullName>
    </submittedName>
</protein>
<evidence type="ECO:0000313" key="2">
    <source>
        <dbReference type="Proteomes" id="UP001596270"/>
    </source>
</evidence>
<accession>A0ABW1TU78</accession>
<gene>
    <name evidence="1" type="ORF">ACFQND_08020</name>
</gene>
<sequence>MNLGTIPVRPFAEGIIRIATTSEPGAENIVFDGSIEILSRHHQARQEEVIQVPRMEKHPIREKLMDEKPNKEAGKLVEVPIRMFFGKTSNALTVAYQAYDADGRPVCRGNGELAKRTSLSNENVRVVVDAPCAGPETCEFVASGNARCRRQVCMSVQIPGQENPLSTFEVRSSSYNTYKTLKGQLELVERRFGGLRHVPLKLQIWQTSNQASDFDSFDVFKIALGAPTELEAMKVAKLARTEETEAGLDADVDSAYTAATVGVGEDDFEIVTDFYTERPSAATRRNGGTSFVDQLTAVKGQGSGTSLAENVIAQAMARAGEGAGQEKAQYPGSSTQA</sequence>
<evidence type="ECO:0000313" key="1">
    <source>
        <dbReference type="EMBL" id="MFC6281171.1"/>
    </source>
</evidence>
<reference evidence="2" key="1">
    <citation type="journal article" date="2019" name="Int. J. Syst. Evol. Microbiol.">
        <title>The Global Catalogue of Microorganisms (GCM) 10K type strain sequencing project: providing services to taxonomists for standard genome sequencing and annotation.</title>
        <authorList>
            <consortium name="The Broad Institute Genomics Platform"/>
            <consortium name="The Broad Institute Genome Sequencing Center for Infectious Disease"/>
            <person name="Wu L."/>
            <person name="Ma J."/>
        </authorList>
    </citation>
    <scope>NUCLEOTIDE SEQUENCE [LARGE SCALE GENOMIC DNA]</scope>
    <source>
        <strain evidence="2">CCUG 39402</strain>
    </source>
</reference>
<keyword evidence="2" id="KW-1185">Reference proteome</keyword>
<comment type="caution">
    <text evidence="1">The sequence shown here is derived from an EMBL/GenBank/DDBJ whole genome shotgun (WGS) entry which is preliminary data.</text>
</comment>